<comment type="caution">
    <text evidence="2">The sequence shown here is derived from an EMBL/GenBank/DDBJ whole genome shotgun (WGS) entry which is preliminary data.</text>
</comment>
<evidence type="ECO:0000313" key="2">
    <source>
        <dbReference type="EMBL" id="MFC0543427.1"/>
    </source>
</evidence>
<organism evidence="2 3">
    <name type="scientific">Kutzneria chonburiensis</name>
    <dbReference type="NCBI Taxonomy" id="1483604"/>
    <lineage>
        <taxon>Bacteria</taxon>
        <taxon>Bacillati</taxon>
        <taxon>Actinomycetota</taxon>
        <taxon>Actinomycetes</taxon>
        <taxon>Pseudonocardiales</taxon>
        <taxon>Pseudonocardiaceae</taxon>
        <taxon>Kutzneria</taxon>
    </lineage>
</organism>
<dbReference type="InterPro" id="IPR024344">
    <property type="entry name" value="MDMPI_metal-binding"/>
</dbReference>
<dbReference type="InterPro" id="IPR017517">
    <property type="entry name" value="Maleyloyr_isom"/>
</dbReference>
<accession>A0ABV6MT41</accession>
<gene>
    <name evidence="2" type="ORF">ACFFH7_18140</name>
</gene>
<proteinExistence type="predicted"/>
<evidence type="ECO:0000313" key="3">
    <source>
        <dbReference type="Proteomes" id="UP001589810"/>
    </source>
</evidence>
<dbReference type="Pfam" id="PF11716">
    <property type="entry name" value="MDMPI_N"/>
    <property type="match status" value="1"/>
</dbReference>
<dbReference type="Gene3D" id="1.20.120.450">
    <property type="entry name" value="dinb family like domain"/>
    <property type="match status" value="1"/>
</dbReference>
<dbReference type="SUPFAM" id="SSF109854">
    <property type="entry name" value="DinB/YfiT-like putative metalloenzymes"/>
    <property type="match status" value="1"/>
</dbReference>
<dbReference type="RefSeq" id="WP_273940692.1">
    <property type="nucleotide sequence ID" value="NZ_CP097263.1"/>
</dbReference>
<sequence length="200" mass="22203">MDPERSWLVVEQERRYLADLLESLDETELNRPSLCDGWRIRDVAAHVALAPQHPGPGEMLVGAVRALGRFNKLNHDMAVRHASRPDVDLVADLRAHAGSRRLPVVTSLDNIVFDVLVHVQDVAIPLGRQHSMPVDAAVFGADRVWRMGWPFHARRRLAGSRLVATDAEWNVGEGPAEIRGPIDALLMLLTGRTVTGLERV</sequence>
<reference evidence="2 3" key="1">
    <citation type="submission" date="2024-09" db="EMBL/GenBank/DDBJ databases">
        <authorList>
            <person name="Sun Q."/>
            <person name="Mori K."/>
        </authorList>
    </citation>
    <scope>NUCLEOTIDE SEQUENCE [LARGE SCALE GENOMIC DNA]</scope>
    <source>
        <strain evidence="2 3">TBRC 1432</strain>
    </source>
</reference>
<dbReference type="GO" id="GO:0016853">
    <property type="term" value="F:isomerase activity"/>
    <property type="evidence" value="ECO:0007669"/>
    <property type="project" value="UniProtKB-KW"/>
</dbReference>
<feature type="domain" description="Mycothiol-dependent maleylpyruvate isomerase metal-binding" evidence="1">
    <location>
        <begin position="11"/>
        <end position="99"/>
    </location>
</feature>
<keyword evidence="3" id="KW-1185">Reference proteome</keyword>
<dbReference type="NCBIfam" id="TIGR03083">
    <property type="entry name" value="maleylpyruvate isomerase family mycothiol-dependent enzyme"/>
    <property type="match status" value="1"/>
</dbReference>
<dbReference type="InterPro" id="IPR034660">
    <property type="entry name" value="DinB/YfiT-like"/>
</dbReference>
<evidence type="ECO:0000259" key="1">
    <source>
        <dbReference type="Pfam" id="PF11716"/>
    </source>
</evidence>
<protein>
    <submittedName>
        <fullName evidence="2">Maleylpyruvate isomerase family mycothiol-dependent enzyme</fullName>
    </submittedName>
</protein>
<dbReference type="Proteomes" id="UP001589810">
    <property type="component" value="Unassembled WGS sequence"/>
</dbReference>
<name>A0ABV6MT41_9PSEU</name>
<keyword evidence="2" id="KW-0413">Isomerase</keyword>
<dbReference type="EMBL" id="JBHLUD010000005">
    <property type="protein sequence ID" value="MFC0543427.1"/>
    <property type="molecule type" value="Genomic_DNA"/>
</dbReference>